<feature type="chain" id="PRO_5039338179" evidence="1">
    <location>
        <begin position="23"/>
        <end position="60"/>
    </location>
</feature>
<dbReference type="EMBL" id="JAFKMG010000792">
    <property type="protein sequence ID" value="MBN8799403.1"/>
    <property type="molecule type" value="Genomic_DNA"/>
</dbReference>
<keyword evidence="1" id="KW-0732">Signal</keyword>
<sequence>MMPTRRLFPLLLAAALPAAAYADPAVDLPALIECRQATLLKGHNCHPSIEEAGIADQRAT</sequence>
<dbReference type="AlphaFoldDB" id="A0A9D8KYR3"/>
<accession>A0A9D8KYR3</accession>
<dbReference type="Proteomes" id="UP000664815">
    <property type="component" value="Unassembled WGS sequence"/>
</dbReference>
<evidence type="ECO:0000256" key="1">
    <source>
        <dbReference type="SAM" id="SignalP"/>
    </source>
</evidence>
<name>A0A9D8KYR3_9GAMM</name>
<organism evidence="2 3">
    <name type="scientific">Stenotrophomonas nitritireducens</name>
    <dbReference type="NCBI Taxonomy" id="83617"/>
    <lineage>
        <taxon>Bacteria</taxon>
        <taxon>Pseudomonadati</taxon>
        <taxon>Pseudomonadota</taxon>
        <taxon>Gammaproteobacteria</taxon>
        <taxon>Lysobacterales</taxon>
        <taxon>Lysobacteraceae</taxon>
        <taxon>Stenotrophomonas</taxon>
    </lineage>
</organism>
<evidence type="ECO:0000313" key="3">
    <source>
        <dbReference type="Proteomes" id="UP000664815"/>
    </source>
</evidence>
<evidence type="ECO:0000313" key="2">
    <source>
        <dbReference type="EMBL" id="MBN8799403.1"/>
    </source>
</evidence>
<comment type="caution">
    <text evidence="2">The sequence shown here is derived from an EMBL/GenBank/DDBJ whole genome shotgun (WGS) entry which is preliminary data.</text>
</comment>
<feature type="signal peptide" evidence="1">
    <location>
        <begin position="1"/>
        <end position="22"/>
    </location>
</feature>
<proteinExistence type="predicted"/>
<reference evidence="2" key="1">
    <citation type="submission" date="2021-02" db="EMBL/GenBank/DDBJ databases">
        <title>Thiocyanate and organic carbon inputs drive convergent selection for specific autotrophic Afipia and Thiobacillus strains within complex microbiomes.</title>
        <authorList>
            <person name="Huddy R.J."/>
            <person name="Sachdeva R."/>
            <person name="Kadzinga F."/>
            <person name="Kantor R.S."/>
            <person name="Harrison S.T.L."/>
            <person name="Banfield J.F."/>
        </authorList>
    </citation>
    <scope>NUCLEOTIDE SEQUENCE</scope>
    <source>
        <strain evidence="2">SCN18_10_11_15_R1_P_69_7</strain>
    </source>
</reference>
<feature type="non-terminal residue" evidence="2">
    <location>
        <position position="60"/>
    </location>
</feature>
<protein>
    <submittedName>
        <fullName evidence="2">Uncharacterized protein</fullName>
    </submittedName>
</protein>
<gene>
    <name evidence="2" type="ORF">J0H45_08615</name>
</gene>